<organism evidence="1 2">
    <name type="scientific">Scutellospora calospora</name>
    <dbReference type="NCBI Taxonomy" id="85575"/>
    <lineage>
        <taxon>Eukaryota</taxon>
        <taxon>Fungi</taxon>
        <taxon>Fungi incertae sedis</taxon>
        <taxon>Mucoromycota</taxon>
        <taxon>Glomeromycotina</taxon>
        <taxon>Glomeromycetes</taxon>
        <taxon>Diversisporales</taxon>
        <taxon>Gigasporaceae</taxon>
        <taxon>Scutellospora</taxon>
    </lineage>
</organism>
<accession>A0ACA9P7Z8</accession>
<protein>
    <submittedName>
        <fullName evidence="1">4705_t:CDS:1</fullName>
    </submittedName>
</protein>
<dbReference type="Proteomes" id="UP000789860">
    <property type="component" value="Unassembled WGS sequence"/>
</dbReference>
<gene>
    <name evidence="1" type="ORF">SCALOS_LOCUS10260</name>
</gene>
<reference evidence="1" key="1">
    <citation type="submission" date="2021-06" db="EMBL/GenBank/DDBJ databases">
        <authorList>
            <person name="Kallberg Y."/>
            <person name="Tangrot J."/>
            <person name="Rosling A."/>
        </authorList>
    </citation>
    <scope>NUCLEOTIDE SEQUENCE</scope>
    <source>
        <strain evidence="1">AU212A</strain>
    </source>
</reference>
<proteinExistence type="predicted"/>
<evidence type="ECO:0000313" key="1">
    <source>
        <dbReference type="EMBL" id="CAG8694404.1"/>
    </source>
</evidence>
<sequence>RRKDINTAAKNKWNKKYQKEENMQIEITKIIDKAEIETTEEEMQIADKLDS</sequence>
<dbReference type="EMBL" id="CAJVPM010037060">
    <property type="protein sequence ID" value="CAG8694404.1"/>
    <property type="molecule type" value="Genomic_DNA"/>
</dbReference>
<name>A0ACA9P7Z8_9GLOM</name>
<feature type="non-terminal residue" evidence="1">
    <location>
        <position position="1"/>
    </location>
</feature>
<comment type="caution">
    <text evidence="1">The sequence shown here is derived from an EMBL/GenBank/DDBJ whole genome shotgun (WGS) entry which is preliminary data.</text>
</comment>
<evidence type="ECO:0000313" key="2">
    <source>
        <dbReference type="Proteomes" id="UP000789860"/>
    </source>
</evidence>
<keyword evidence="2" id="KW-1185">Reference proteome</keyword>